<name>A0A7G5C5G9_9BACL</name>
<evidence type="ECO:0000313" key="1">
    <source>
        <dbReference type="EMBL" id="QMV44453.1"/>
    </source>
</evidence>
<dbReference type="EMBL" id="CP041969">
    <property type="protein sequence ID" value="QMV44453.1"/>
    <property type="molecule type" value="Genomic_DNA"/>
</dbReference>
<protein>
    <submittedName>
        <fullName evidence="1">Uncharacterized protein</fullName>
    </submittedName>
</protein>
<dbReference type="AlphaFoldDB" id="A0A7G5C5G9"/>
<dbReference type="KEGG" id="cchl:FPL14_27260"/>
<organism evidence="1 2">
    <name type="scientific">Cohnella cholangitidis</name>
    <dbReference type="NCBI Taxonomy" id="2598458"/>
    <lineage>
        <taxon>Bacteria</taxon>
        <taxon>Bacillati</taxon>
        <taxon>Bacillota</taxon>
        <taxon>Bacilli</taxon>
        <taxon>Bacillales</taxon>
        <taxon>Paenibacillaceae</taxon>
        <taxon>Cohnella</taxon>
    </lineage>
</organism>
<accession>A0A7G5C5G9</accession>
<dbReference type="RefSeq" id="WP_182300688.1">
    <property type="nucleotide sequence ID" value="NZ_CP041969.1"/>
</dbReference>
<proteinExistence type="predicted"/>
<sequence>MKTRDDFLQLLQSSADLSAMVRNSEIVNRDYMPRNTRRTKRTSASIARDHFWDSVEGAAFRHAIGMKTGVELGDVKIRAAIKDALLLFISRIKD</sequence>
<evidence type="ECO:0000313" key="2">
    <source>
        <dbReference type="Proteomes" id="UP000515679"/>
    </source>
</evidence>
<gene>
    <name evidence="1" type="ORF">FPL14_27260</name>
</gene>
<reference evidence="1 2" key="1">
    <citation type="submission" date="2019-07" db="EMBL/GenBank/DDBJ databases">
        <authorList>
            <person name="Kim J.K."/>
            <person name="Cheong H.-M."/>
            <person name="Choi Y."/>
            <person name="Hwang K.J."/>
            <person name="Lee S."/>
            <person name="Choi C."/>
        </authorList>
    </citation>
    <scope>NUCLEOTIDE SEQUENCE [LARGE SCALE GENOMIC DNA]</scope>
    <source>
        <strain evidence="1 2">KS 22</strain>
    </source>
</reference>
<keyword evidence="2" id="KW-1185">Reference proteome</keyword>
<dbReference type="Proteomes" id="UP000515679">
    <property type="component" value="Chromosome"/>
</dbReference>